<dbReference type="Pfam" id="PF04149">
    <property type="entry name" value="DUF397"/>
    <property type="match status" value="1"/>
</dbReference>
<proteinExistence type="predicted"/>
<feature type="compositionally biased region" description="Polar residues" evidence="1">
    <location>
        <begin position="1"/>
        <end position="13"/>
    </location>
</feature>
<protein>
    <submittedName>
        <fullName evidence="3">DUF397 domain-containing protein</fullName>
    </submittedName>
</protein>
<feature type="domain" description="DUF397" evidence="2">
    <location>
        <begin position="6"/>
        <end position="55"/>
    </location>
</feature>
<sequence length="62" mass="6483">MTNEPNWRTSSHSGGEGGECVEVADNGPVVRVRDTKDRAAGELAVAPAAWSAFVEVTGGRAR</sequence>
<evidence type="ECO:0000259" key="2">
    <source>
        <dbReference type="Pfam" id="PF04149"/>
    </source>
</evidence>
<gene>
    <name evidence="3" type="ORF">NX801_03715</name>
</gene>
<feature type="region of interest" description="Disordered" evidence="1">
    <location>
        <begin position="1"/>
        <end position="22"/>
    </location>
</feature>
<dbReference type="RefSeq" id="WP_258785417.1">
    <property type="nucleotide sequence ID" value="NZ_JANUGQ010000002.1"/>
</dbReference>
<organism evidence="3 4">
    <name type="scientific">Streptomyces pyxinae</name>
    <dbReference type="NCBI Taxonomy" id="2970734"/>
    <lineage>
        <taxon>Bacteria</taxon>
        <taxon>Bacillati</taxon>
        <taxon>Actinomycetota</taxon>
        <taxon>Actinomycetes</taxon>
        <taxon>Kitasatosporales</taxon>
        <taxon>Streptomycetaceae</taxon>
        <taxon>Streptomyces</taxon>
    </lineage>
</organism>
<keyword evidence="4" id="KW-1185">Reference proteome</keyword>
<dbReference type="InterPro" id="IPR007278">
    <property type="entry name" value="DUF397"/>
</dbReference>
<dbReference type="Proteomes" id="UP001431313">
    <property type="component" value="Unassembled WGS sequence"/>
</dbReference>
<reference evidence="3" key="1">
    <citation type="submission" date="2022-08" db="EMBL/GenBank/DDBJ databases">
        <authorList>
            <person name="Somphong A."/>
            <person name="Phongsopitanun W."/>
        </authorList>
    </citation>
    <scope>NUCLEOTIDE SEQUENCE</scope>
    <source>
        <strain evidence="3">LP05-1</strain>
    </source>
</reference>
<comment type="caution">
    <text evidence="3">The sequence shown here is derived from an EMBL/GenBank/DDBJ whole genome shotgun (WGS) entry which is preliminary data.</text>
</comment>
<name>A0ABT2CBN1_9ACTN</name>
<evidence type="ECO:0000313" key="3">
    <source>
        <dbReference type="EMBL" id="MCS0634778.1"/>
    </source>
</evidence>
<evidence type="ECO:0000256" key="1">
    <source>
        <dbReference type="SAM" id="MobiDB-lite"/>
    </source>
</evidence>
<accession>A0ABT2CBN1</accession>
<dbReference type="EMBL" id="JANUGQ010000002">
    <property type="protein sequence ID" value="MCS0634778.1"/>
    <property type="molecule type" value="Genomic_DNA"/>
</dbReference>
<evidence type="ECO:0000313" key="4">
    <source>
        <dbReference type="Proteomes" id="UP001431313"/>
    </source>
</evidence>